<feature type="transmembrane region" description="Helical" evidence="1">
    <location>
        <begin position="32"/>
        <end position="55"/>
    </location>
</feature>
<gene>
    <name evidence="2" type="primary">yoxD</name>
    <name evidence="2" type="ORF">CM83_100426</name>
</gene>
<proteinExistence type="predicted"/>
<reference evidence="3" key="3">
    <citation type="submission" date="2014-09" db="EMBL/GenBank/DDBJ databases">
        <authorList>
            <person name="Magalhaes I.L.F."/>
            <person name="Oliveira U."/>
            <person name="Santos F.R."/>
            <person name="Vidigal T.H.D.A."/>
            <person name="Brescovit A.D."/>
            <person name="Santos A.J."/>
        </authorList>
    </citation>
    <scope>NUCLEOTIDE SEQUENCE</scope>
</reference>
<dbReference type="EMBL" id="GBHO01030942">
    <property type="protein sequence ID" value="JAG12662.1"/>
    <property type="molecule type" value="Transcribed_RNA"/>
</dbReference>
<evidence type="ECO:0000313" key="3">
    <source>
        <dbReference type="EMBL" id="JAG49113.1"/>
    </source>
</evidence>
<sequence>MHRISAVCTSQAITLLLHWIMVEYSSNILLNAILMTPSFVFLLGCSVFMMVYDFIPTFILNAYEDKFQFCLQLFSSFLFLNICLYGVWHNVEIFLHFMLPRMVDDMISLSTEGKWYGLVKIDERIWTTNAALMLSFAVLALVSSKIHRVEKRFIGIKSCTCIHQNSS</sequence>
<protein>
    <submittedName>
        <fullName evidence="2">Putative oxidoreductase yoxD</fullName>
    </submittedName>
</protein>
<evidence type="ECO:0000313" key="2">
    <source>
        <dbReference type="EMBL" id="JAG12662.1"/>
    </source>
</evidence>
<evidence type="ECO:0000256" key="1">
    <source>
        <dbReference type="SAM" id="Phobius"/>
    </source>
</evidence>
<organism evidence="2">
    <name type="scientific">Lygus hesperus</name>
    <name type="common">Western plant bug</name>
    <dbReference type="NCBI Taxonomy" id="30085"/>
    <lineage>
        <taxon>Eukaryota</taxon>
        <taxon>Metazoa</taxon>
        <taxon>Ecdysozoa</taxon>
        <taxon>Arthropoda</taxon>
        <taxon>Hexapoda</taxon>
        <taxon>Insecta</taxon>
        <taxon>Pterygota</taxon>
        <taxon>Neoptera</taxon>
        <taxon>Paraneoptera</taxon>
        <taxon>Hemiptera</taxon>
        <taxon>Heteroptera</taxon>
        <taxon>Panheteroptera</taxon>
        <taxon>Cimicomorpha</taxon>
        <taxon>Miridae</taxon>
        <taxon>Mirini</taxon>
        <taxon>Lygus</taxon>
    </lineage>
</organism>
<feature type="transmembrane region" description="Helical" evidence="1">
    <location>
        <begin position="125"/>
        <end position="142"/>
    </location>
</feature>
<keyword evidence="1" id="KW-1133">Transmembrane helix</keyword>
<keyword evidence="1" id="KW-0472">Membrane</keyword>
<name>A0A0A9WW30_LYGHE</name>
<accession>A0A0A9WW30</accession>
<reference evidence="2" key="1">
    <citation type="journal article" date="2014" name="PLoS ONE">
        <title>Transcriptome-Based Identification of ABC Transporters in the Western Tarnished Plant Bug Lygus hesperus.</title>
        <authorList>
            <person name="Hull J.J."/>
            <person name="Chaney K."/>
            <person name="Geib S.M."/>
            <person name="Fabrick J.A."/>
            <person name="Brent C.S."/>
            <person name="Walsh D."/>
            <person name="Lavine L.C."/>
        </authorList>
    </citation>
    <scope>NUCLEOTIDE SEQUENCE</scope>
</reference>
<dbReference type="AlphaFoldDB" id="A0A0A9WW30"/>
<feature type="transmembrane region" description="Helical" evidence="1">
    <location>
        <begin position="67"/>
        <end position="88"/>
    </location>
</feature>
<dbReference type="EMBL" id="GBRD01016714">
    <property type="protein sequence ID" value="JAG49113.1"/>
    <property type="molecule type" value="Transcribed_RNA"/>
</dbReference>
<keyword evidence="1" id="KW-0812">Transmembrane</keyword>
<reference evidence="2" key="2">
    <citation type="submission" date="2014-07" db="EMBL/GenBank/DDBJ databases">
        <authorList>
            <person name="Hull J."/>
        </authorList>
    </citation>
    <scope>NUCLEOTIDE SEQUENCE</scope>
</reference>